<dbReference type="EMBL" id="RBZO01000010">
    <property type="protein sequence ID" value="RKQ16132.1"/>
    <property type="molecule type" value="Genomic_DNA"/>
</dbReference>
<evidence type="ECO:0000256" key="4">
    <source>
        <dbReference type="ARBA" id="ARBA00022980"/>
    </source>
</evidence>
<proteinExistence type="inferred from homology"/>
<accession>A0A494Z0V8</accession>
<feature type="domain" description="S1 motif" evidence="7">
    <location>
        <begin position="272"/>
        <end position="341"/>
    </location>
</feature>
<feature type="compositionally biased region" description="Basic and acidic residues" evidence="6">
    <location>
        <begin position="370"/>
        <end position="379"/>
    </location>
</feature>
<dbReference type="Proteomes" id="UP000281813">
    <property type="component" value="Unassembled WGS sequence"/>
</dbReference>
<dbReference type="NCBIfam" id="NF005208">
    <property type="entry name" value="PRK06676.1"/>
    <property type="match status" value="1"/>
</dbReference>
<reference evidence="8 9" key="1">
    <citation type="journal article" date="2015" name="Antonie Van Leeuwenhoek">
        <title>Oceanobacillus bengalensis sp. nov., a bacterium isolated from seawater of the Bay of Bengal.</title>
        <authorList>
            <person name="Yongchang O."/>
            <person name="Xiang W."/>
            <person name="Wang G."/>
        </authorList>
    </citation>
    <scope>NUCLEOTIDE SEQUENCE [LARGE SCALE GENOMIC DNA]</scope>
    <source>
        <strain evidence="8 9">MCCC 1K00260</strain>
    </source>
</reference>
<evidence type="ECO:0000256" key="2">
    <source>
        <dbReference type="ARBA" id="ARBA00022737"/>
    </source>
</evidence>
<dbReference type="OrthoDB" id="9804077at2"/>
<gene>
    <name evidence="8" type="primary">rpsA</name>
    <name evidence="8" type="ORF">D8M05_08515</name>
</gene>
<feature type="domain" description="S1 motif" evidence="7">
    <location>
        <begin position="101"/>
        <end position="166"/>
    </location>
</feature>
<dbReference type="SUPFAM" id="SSF50249">
    <property type="entry name" value="Nucleic acid-binding proteins"/>
    <property type="match status" value="4"/>
</dbReference>
<dbReference type="GO" id="GO:0003729">
    <property type="term" value="F:mRNA binding"/>
    <property type="evidence" value="ECO:0007669"/>
    <property type="project" value="UniProtKB-ARBA"/>
</dbReference>
<dbReference type="PANTHER" id="PTHR10724:SF7">
    <property type="entry name" value="SMALL RIBOSOMAL SUBUNIT PROTEIN BS1C"/>
    <property type="match status" value="1"/>
</dbReference>
<dbReference type="CDD" id="cd05687">
    <property type="entry name" value="S1_RPS1_repeat_ec1_hs1"/>
    <property type="match status" value="1"/>
</dbReference>
<keyword evidence="3" id="KW-0694">RNA-binding</keyword>
<evidence type="ECO:0000256" key="3">
    <source>
        <dbReference type="ARBA" id="ARBA00022884"/>
    </source>
</evidence>
<dbReference type="InterPro" id="IPR050437">
    <property type="entry name" value="Ribos_protein_bS1-like"/>
</dbReference>
<dbReference type="FunFam" id="2.40.50.140:FF:000051">
    <property type="entry name" value="RNA-binding transcriptional accessory protein"/>
    <property type="match status" value="1"/>
</dbReference>
<dbReference type="SMART" id="SM00316">
    <property type="entry name" value="S1"/>
    <property type="match status" value="4"/>
</dbReference>
<evidence type="ECO:0000259" key="7">
    <source>
        <dbReference type="PROSITE" id="PS50126"/>
    </source>
</evidence>
<dbReference type="GO" id="GO:0003735">
    <property type="term" value="F:structural constituent of ribosome"/>
    <property type="evidence" value="ECO:0007669"/>
    <property type="project" value="TreeGrafter"/>
</dbReference>
<dbReference type="Pfam" id="PF00575">
    <property type="entry name" value="S1"/>
    <property type="match status" value="4"/>
</dbReference>
<organism evidence="8 9">
    <name type="scientific">Oceanobacillus bengalensis</name>
    <dbReference type="NCBI Taxonomy" id="1435466"/>
    <lineage>
        <taxon>Bacteria</taxon>
        <taxon>Bacillati</taxon>
        <taxon>Bacillota</taxon>
        <taxon>Bacilli</taxon>
        <taxon>Bacillales</taxon>
        <taxon>Bacillaceae</taxon>
        <taxon>Oceanobacillus</taxon>
    </lineage>
</organism>
<evidence type="ECO:0000313" key="8">
    <source>
        <dbReference type="EMBL" id="RKQ16132.1"/>
    </source>
</evidence>
<feature type="domain" description="S1 motif" evidence="7">
    <location>
        <begin position="187"/>
        <end position="255"/>
    </location>
</feature>
<comment type="similarity">
    <text evidence="1">Belongs to the bacterial ribosomal protein bS1 family.</text>
</comment>
<protein>
    <submittedName>
        <fullName evidence="8">30S ribosomal protein S1</fullName>
    </submittedName>
</protein>
<comment type="caution">
    <text evidence="8">The sequence shown here is derived from an EMBL/GenBank/DDBJ whole genome shotgun (WGS) entry which is preliminary data.</text>
</comment>
<dbReference type="CDD" id="cd05688">
    <property type="entry name" value="S1_RPS1_repeat_ec3"/>
    <property type="match status" value="1"/>
</dbReference>
<name>A0A494Z0V8_9BACI</name>
<dbReference type="PANTHER" id="PTHR10724">
    <property type="entry name" value="30S RIBOSOMAL PROTEIN S1"/>
    <property type="match status" value="1"/>
</dbReference>
<dbReference type="InterPro" id="IPR035104">
    <property type="entry name" value="Ribosomal_protein_S1-like"/>
</dbReference>
<evidence type="ECO:0000313" key="9">
    <source>
        <dbReference type="Proteomes" id="UP000281813"/>
    </source>
</evidence>
<evidence type="ECO:0000256" key="6">
    <source>
        <dbReference type="SAM" id="MobiDB-lite"/>
    </source>
</evidence>
<dbReference type="InterPro" id="IPR003029">
    <property type="entry name" value="S1_domain"/>
</dbReference>
<dbReference type="GO" id="GO:0022627">
    <property type="term" value="C:cytosolic small ribosomal subunit"/>
    <property type="evidence" value="ECO:0007669"/>
    <property type="project" value="TreeGrafter"/>
</dbReference>
<keyword evidence="9" id="KW-1185">Reference proteome</keyword>
<dbReference type="AlphaFoldDB" id="A0A494Z0V8"/>
<keyword evidence="2" id="KW-0677">Repeat</keyword>
<dbReference type="FunFam" id="2.40.50.140:FF:000114">
    <property type="entry name" value="30S ribosomal protein S1"/>
    <property type="match status" value="1"/>
</dbReference>
<sequence>MDMSEEKNEILDLNQGDTVTGTVVKVEEKQVLVDIGYKTEGILPISELSSLHVEATSDVVKEGDSLTLKVKKVEDDEIVLSKKAVDAESAWEDLEKKYENNEIFDTEVKEVVKGGLVVDVGVRGFIPASLVETFYVEDFSEYKGKTLSVKIADLNQEQNRIILSHRAVIEAEENQKKDQLLQSIEVGQVIEGTVQRLTNFGAFVDIGGVDGLVHISQLSHDHVQKASDVVSEGDKINVEILSIDRDNERISLSHKNTLPGPWANIEEQITRGDTMDGTVKRLVNFGAFVEVLPGIEGLVHISQIANRHIGTPQEVLEVGQAVKVKVLDVNEKEERISLSIKELEQEQEEKDYKQYEKNDDQSGFNLSDLIGDKLDKYKR</sequence>
<dbReference type="Gene3D" id="2.40.50.140">
    <property type="entry name" value="Nucleic acid-binding proteins"/>
    <property type="match status" value="4"/>
</dbReference>
<dbReference type="PRINTS" id="PR00681">
    <property type="entry name" value="RIBOSOMALS1"/>
</dbReference>
<feature type="domain" description="S1 motif" evidence="7">
    <location>
        <begin position="16"/>
        <end position="83"/>
    </location>
</feature>
<keyword evidence="4 8" id="KW-0689">Ribosomal protein</keyword>
<feature type="region of interest" description="Disordered" evidence="6">
    <location>
        <begin position="343"/>
        <end position="379"/>
    </location>
</feature>
<dbReference type="PROSITE" id="PS50126">
    <property type="entry name" value="S1"/>
    <property type="match status" value="4"/>
</dbReference>
<dbReference type="CDD" id="cd04465">
    <property type="entry name" value="S1_RPS1_repeat_ec2_hs2"/>
    <property type="match status" value="1"/>
</dbReference>
<feature type="compositionally biased region" description="Basic and acidic residues" evidence="6">
    <location>
        <begin position="343"/>
        <end position="360"/>
    </location>
</feature>
<dbReference type="GO" id="GO:0006412">
    <property type="term" value="P:translation"/>
    <property type="evidence" value="ECO:0007669"/>
    <property type="project" value="TreeGrafter"/>
</dbReference>
<dbReference type="InterPro" id="IPR012340">
    <property type="entry name" value="NA-bd_OB-fold"/>
</dbReference>
<keyword evidence="5" id="KW-0687">Ribonucleoprotein</keyword>
<evidence type="ECO:0000256" key="1">
    <source>
        <dbReference type="ARBA" id="ARBA00006767"/>
    </source>
</evidence>
<evidence type="ECO:0000256" key="5">
    <source>
        <dbReference type="ARBA" id="ARBA00023274"/>
    </source>
</evidence>